<dbReference type="Pfam" id="PF13561">
    <property type="entry name" value="adh_short_C2"/>
    <property type="match status" value="1"/>
</dbReference>
<evidence type="ECO:0000256" key="1">
    <source>
        <dbReference type="ARBA" id="ARBA00006484"/>
    </source>
</evidence>
<reference evidence="3 4" key="1">
    <citation type="submission" date="2019-09" db="EMBL/GenBank/DDBJ databases">
        <title>Arthrobacter zafarii sp. nov., a moderately thermotolerant and halotolerant actinobacterium isolated from Cholistan desert soil of Pakistan.</title>
        <authorList>
            <person name="Amin A."/>
            <person name="Ahmed I."/>
            <person name="Khalid N."/>
            <person name="Schumann P."/>
            <person name="Busse H.J."/>
            <person name="Khan I.U."/>
            <person name="Li S."/>
            <person name="Li W.J."/>
        </authorList>
    </citation>
    <scope>NUCLEOTIDE SEQUENCE [LARGE SCALE GENOMIC DNA]</scope>
    <source>
        <strain evidence="3 4">NCCP-1664</strain>
    </source>
</reference>
<dbReference type="RefSeq" id="WP_149955933.1">
    <property type="nucleotide sequence ID" value="NZ_BKDJ01000003.1"/>
</dbReference>
<dbReference type="EMBL" id="BKDJ01000003">
    <property type="protein sequence ID" value="GER22277.1"/>
    <property type="molecule type" value="Genomic_DNA"/>
</dbReference>
<protein>
    <submittedName>
        <fullName evidence="3">Short chain dehydrogenase</fullName>
    </submittedName>
</protein>
<accession>A0A5A7NQL6</accession>
<evidence type="ECO:0000313" key="4">
    <source>
        <dbReference type="Proteomes" id="UP000325307"/>
    </source>
</evidence>
<dbReference type="InterPro" id="IPR036291">
    <property type="entry name" value="NAD(P)-bd_dom_sf"/>
</dbReference>
<dbReference type="AlphaFoldDB" id="A0A5A7NQL6"/>
<name>A0A5A7NQL6_9MICC</name>
<comment type="similarity">
    <text evidence="1">Belongs to the short-chain dehydrogenases/reductases (SDR) family.</text>
</comment>
<organism evidence="3 4">
    <name type="scientific">Zafaria cholistanensis</name>
    <dbReference type="NCBI Taxonomy" id="1682741"/>
    <lineage>
        <taxon>Bacteria</taxon>
        <taxon>Bacillati</taxon>
        <taxon>Actinomycetota</taxon>
        <taxon>Actinomycetes</taxon>
        <taxon>Micrococcales</taxon>
        <taxon>Micrococcaceae</taxon>
        <taxon>Zafaria</taxon>
    </lineage>
</organism>
<dbReference type="Gene3D" id="3.40.50.720">
    <property type="entry name" value="NAD(P)-binding Rossmann-like Domain"/>
    <property type="match status" value="1"/>
</dbReference>
<evidence type="ECO:0000313" key="3">
    <source>
        <dbReference type="EMBL" id="GER22277.1"/>
    </source>
</evidence>
<dbReference type="InterPro" id="IPR020904">
    <property type="entry name" value="Sc_DH/Rdtase_CS"/>
</dbReference>
<dbReference type="PANTHER" id="PTHR24321:SF8">
    <property type="entry name" value="ESTRADIOL 17-BETA-DEHYDROGENASE 8-RELATED"/>
    <property type="match status" value="1"/>
</dbReference>
<dbReference type="SUPFAM" id="SSF51735">
    <property type="entry name" value="NAD(P)-binding Rossmann-fold domains"/>
    <property type="match status" value="1"/>
</dbReference>
<dbReference type="PANTHER" id="PTHR24321">
    <property type="entry name" value="DEHYDROGENASES, SHORT CHAIN"/>
    <property type="match status" value="1"/>
</dbReference>
<dbReference type="PRINTS" id="PR00081">
    <property type="entry name" value="GDHRDH"/>
</dbReference>
<dbReference type="PROSITE" id="PS00061">
    <property type="entry name" value="ADH_SHORT"/>
    <property type="match status" value="1"/>
</dbReference>
<gene>
    <name evidence="3" type="ORF">NCCP1664_07740</name>
</gene>
<dbReference type="NCBIfam" id="NF005559">
    <property type="entry name" value="PRK07231.1"/>
    <property type="match status" value="1"/>
</dbReference>
<proteinExistence type="inferred from homology"/>
<evidence type="ECO:0000256" key="2">
    <source>
        <dbReference type="ARBA" id="ARBA00023002"/>
    </source>
</evidence>
<dbReference type="InterPro" id="IPR002347">
    <property type="entry name" value="SDR_fam"/>
</dbReference>
<sequence>MTYPVLQDKVALVTGAGMGMGAATAGLFARAGARVAVADFNEEAGRRTVAGIEADGGTACYIKVDVSRSEQVKSMVDAVIAAYGRLDTAVNNAAITPDVNPLPELDEDYWDRLMGVNLKGVALCLKYELRQLIRQGGGGSIINVSSVRGFRPRANAAAYVAAKHGVVGLTKVAAMENGARNIRINCVAPGTIDTPMLHASLARRGQSEAGIAPRLGLLNRFGTAEEVAQATLWLASDLSSYVTGTTIHVDAGYTSS</sequence>
<keyword evidence="4" id="KW-1185">Reference proteome</keyword>
<dbReference type="Proteomes" id="UP000325307">
    <property type="component" value="Unassembled WGS sequence"/>
</dbReference>
<dbReference type="PRINTS" id="PR00080">
    <property type="entry name" value="SDRFAMILY"/>
</dbReference>
<dbReference type="FunFam" id="3.40.50.720:FF:000084">
    <property type="entry name" value="Short-chain dehydrogenase reductase"/>
    <property type="match status" value="1"/>
</dbReference>
<dbReference type="OrthoDB" id="517007at2"/>
<keyword evidence="2" id="KW-0560">Oxidoreductase</keyword>
<dbReference type="GO" id="GO:0016491">
    <property type="term" value="F:oxidoreductase activity"/>
    <property type="evidence" value="ECO:0007669"/>
    <property type="project" value="UniProtKB-KW"/>
</dbReference>
<comment type="caution">
    <text evidence="3">The sequence shown here is derived from an EMBL/GenBank/DDBJ whole genome shotgun (WGS) entry which is preliminary data.</text>
</comment>